<evidence type="ECO:0000256" key="1">
    <source>
        <dbReference type="ARBA" id="ARBA00022737"/>
    </source>
</evidence>
<gene>
    <name evidence="4" type="ORF">Cvel_33096</name>
</gene>
<dbReference type="InterPro" id="IPR003439">
    <property type="entry name" value="ABC_transporter-like_ATP-bd"/>
</dbReference>
<feature type="region of interest" description="Disordered" evidence="2">
    <location>
        <begin position="1"/>
        <end position="78"/>
    </location>
</feature>
<dbReference type="PANTHER" id="PTHR19211:SF14">
    <property type="entry name" value="ATP-BINDING CASSETTE SUB-FAMILY F MEMBER 1"/>
    <property type="match status" value="1"/>
</dbReference>
<feature type="domain" description="ABC transporter" evidence="3">
    <location>
        <begin position="170"/>
        <end position="314"/>
    </location>
</feature>
<feature type="compositionally biased region" description="Basic residues" evidence="2">
    <location>
        <begin position="1"/>
        <end position="10"/>
    </location>
</feature>
<dbReference type="VEuPathDB" id="CryptoDB:Cvel_33096"/>
<sequence>MPAKQRKSDKRRPSQSEENELGMSEGGKPGRDAMVEVDGGEGTEAPNEVGAQSSQPSALPKSEGDEDTGDGAEASEANAKLQELKAKAASGKKLSNKERRLLQKYQEMADLQKETAQAEAALEENPYGEFLKNFSVILRGQNANAESGAHAQCLKADRFSISGKTKPLFTDASFSLSAGRRYGLVGPNGEGKSVLMKHIAAGVFPLPPGWDVLYVGQEVPASSETVADAVLSADRRRALILREEARLMEEMEGEGSAQWSDAMWEEKVKRLQELGDEAEALDAHGAEARVRIVLSGLGFKPEEADLPVSRFSGGWA</sequence>
<reference evidence="4" key="1">
    <citation type="submission" date="2014-11" db="EMBL/GenBank/DDBJ databases">
        <authorList>
            <person name="Otto D Thomas"/>
            <person name="Naeem Raeece"/>
        </authorList>
    </citation>
    <scope>NUCLEOTIDE SEQUENCE</scope>
</reference>
<evidence type="ECO:0000256" key="2">
    <source>
        <dbReference type="SAM" id="MobiDB-lite"/>
    </source>
</evidence>
<dbReference type="InterPro" id="IPR050611">
    <property type="entry name" value="ABCF"/>
</dbReference>
<dbReference type="PANTHER" id="PTHR19211">
    <property type="entry name" value="ATP-BINDING TRANSPORT PROTEIN-RELATED"/>
    <property type="match status" value="1"/>
</dbReference>
<dbReference type="Pfam" id="PF00005">
    <property type="entry name" value="ABC_tran"/>
    <property type="match status" value="1"/>
</dbReference>
<dbReference type="PhylomeDB" id="A0A0G4HXD5"/>
<keyword evidence="1" id="KW-0677">Repeat</keyword>
<accession>A0A0G4HXD5</accession>
<organism evidence="4">
    <name type="scientific">Chromera velia CCMP2878</name>
    <dbReference type="NCBI Taxonomy" id="1169474"/>
    <lineage>
        <taxon>Eukaryota</taxon>
        <taxon>Sar</taxon>
        <taxon>Alveolata</taxon>
        <taxon>Colpodellida</taxon>
        <taxon>Chromeraceae</taxon>
        <taxon>Chromera</taxon>
    </lineage>
</organism>
<evidence type="ECO:0000313" key="4">
    <source>
        <dbReference type="EMBL" id="CEM49159.1"/>
    </source>
</evidence>
<dbReference type="GO" id="GO:0005524">
    <property type="term" value="F:ATP binding"/>
    <property type="evidence" value="ECO:0007669"/>
    <property type="project" value="InterPro"/>
</dbReference>
<dbReference type="InterPro" id="IPR027417">
    <property type="entry name" value="P-loop_NTPase"/>
</dbReference>
<dbReference type="SUPFAM" id="SSF52540">
    <property type="entry name" value="P-loop containing nucleoside triphosphate hydrolases"/>
    <property type="match status" value="1"/>
</dbReference>
<protein>
    <recommendedName>
        <fullName evidence="3">ABC transporter domain-containing protein</fullName>
    </recommendedName>
</protein>
<dbReference type="GO" id="GO:0016887">
    <property type="term" value="F:ATP hydrolysis activity"/>
    <property type="evidence" value="ECO:0007669"/>
    <property type="project" value="InterPro"/>
</dbReference>
<name>A0A0G4HXD5_9ALVE</name>
<proteinExistence type="predicted"/>
<dbReference type="AlphaFoldDB" id="A0A0G4HXD5"/>
<dbReference type="EMBL" id="CDMZ01004253">
    <property type="protein sequence ID" value="CEM49159.1"/>
    <property type="molecule type" value="Genomic_DNA"/>
</dbReference>
<dbReference type="Gene3D" id="3.40.50.300">
    <property type="entry name" value="P-loop containing nucleotide triphosphate hydrolases"/>
    <property type="match status" value="1"/>
</dbReference>
<evidence type="ECO:0000259" key="3">
    <source>
        <dbReference type="Pfam" id="PF00005"/>
    </source>
</evidence>